<evidence type="ECO:0000313" key="1">
    <source>
        <dbReference type="EMBL" id="AFX98805.1"/>
    </source>
</evidence>
<keyword evidence="2" id="KW-1185">Reference proteome</keyword>
<reference evidence="1 2" key="1">
    <citation type="journal article" date="2012" name="Proc. Natl. Acad. Sci. U.S.A.">
        <title>Genome streamlining and chemical defense in a coral reef symbiosis.</title>
        <authorList>
            <person name="Kwan J.C."/>
            <person name="Donia M.S."/>
            <person name="Han A.W."/>
            <person name="Hirose E."/>
            <person name="Haygood M.G."/>
            <person name="Schmidt E.W."/>
        </authorList>
    </citation>
    <scope>NUCLEOTIDE SEQUENCE [LARGE SCALE GENOMIC DNA]</scope>
    <source>
        <strain evidence="1 2">L2</strain>
    </source>
</reference>
<name>K7YGW1_9PROT</name>
<gene>
    <name evidence="1" type="ORF">A1OE_617</name>
</gene>
<dbReference type="AlphaFoldDB" id="K7YGW1"/>
<accession>K7YGW1</accession>
<proteinExistence type="predicted"/>
<protein>
    <submittedName>
        <fullName evidence="1">Uncharacterized protein</fullName>
    </submittedName>
</protein>
<organism evidence="1 2">
    <name type="scientific">Candidatus Endolissoclinum faulkneri L2</name>
    <dbReference type="NCBI Taxonomy" id="1193729"/>
    <lineage>
        <taxon>Bacteria</taxon>
        <taxon>Pseudomonadati</taxon>
        <taxon>Pseudomonadota</taxon>
        <taxon>Alphaproteobacteria</taxon>
        <taxon>Rhodospirillales</taxon>
        <taxon>Rhodospirillaceae</taxon>
        <taxon>Candidatus Endolissoclinum</taxon>
    </lineage>
</organism>
<sequence length="53" mass="6326">MNYTQAIITQQNNRTFLHKTIYLAILFLAEIKLIIRSTNKKNLIIFIAIKNYR</sequence>
<dbReference type="EMBL" id="CP003539">
    <property type="protein sequence ID" value="AFX98805.1"/>
    <property type="molecule type" value="Genomic_DNA"/>
</dbReference>
<dbReference type="KEGG" id="thal:A1OE_617"/>
<dbReference type="HOGENOM" id="CLU_3059629_0_0_5"/>
<evidence type="ECO:0000313" key="2">
    <source>
        <dbReference type="Proteomes" id="UP000010077"/>
    </source>
</evidence>
<dbReference type="Proteomes" id="UP000010077">
    <property type="component" value="Chromosome"/>
</dbReference>